<comment type="subcellular location">
    <subcellularLocation>
        <location evidence="1">Cell membrane</location>
        <topology evidence="1">Multi-pass membrane protein</topology>
    </subcellularLocation>
</comment>
<evidence type="ECO:0000256" key="7">
    <source>
        <dbReference type="SAM" id="Phobius"/>
    </source>
</evidence>
<comment type="caution">
    <text evidence="9">The sequence shown here is derived from an EMBL/GenBank/DDBJ whole genome shotgun (WGS) entry which is preliminary data.</text>
</comment>
<feature type="compositionally biased region" description="Basic and acidic residues" evidence="6">
    <location>
        <begin position="1"/>
        <end position="16"/>
    </location>
</feature>
<evidence type="ECO:0000256" key="1">
    <source>
        <dbReference type="ARBA" id="ARBA00004651"/>
    </source>
</evidence>
<evidence type="ECO:0000256" key="2">
    <source>
        <dbReference type="ARBA" id="ARBA00022475"/>
    </source>
</evidence>
<dbReference type="EMBL" id="JXLP01000002">
    <property type="protein sequence ID" value="KIL79689.1"/>
    <property type="molecule type" value="Genomic_DNA"/>
</dbReference>
<dbReference type="InterPro" id="IPR019264">
    <property type="entry name" value="DUF2179"/>
</dbReference>
<evidence type="ECO:0000256" key="4">
    <source>
        <dbReference type="ARBA" id="ARBA00022989"/>
    </source>
</evidence>
<keyword evidence="2" id="KW-1003">Cell membrane</keyword>
<organism evidence="9 10">
    <name type="scientific">Bacillus badius</name>
    <dbReference type="NCBI Taxonomy" id="1455"/>
    <lineage>
        <taxon>Bacteria</taxon>
        <taxon>Bacillati</taxon>
        <taxon>Bacillota</taxon>
        <taxon>Bacilli</taxon>
        <taxon>Bacillales</taxon>
        <taxon>Bacillaceae</taxon>
        <taxon>Pseudobacillus</taxon>
    </lineage>
</organism>
<evidence type="ECO:0000256" key="6">
    <source>
        <dbReference type="SAM" id="MobiDB-lite"/>
    </source>
</evidence>
<feature type="domain" description="DUF2179" evidence="8">
    <location>
        <begin position="242"/>
        <end position="296"/>
    </location>
</feature>
<feature type="region of interest" description="Disordered" evidence="6">
    <location>
        <begin position="1"/>
        <end position="21"/>
    </location>
</feature>
<gene>
    <name evidence="9" type="ORF">SD77_2143</name>
</gene>
<evidence type="ECO:0000256" key="5">
    <source>
        <dbReference type="ARBA" id="ARBA00023136"/>
    </source>
</evidence>
<keyword evidence="3 7" id="KW-0812">Transmembrane</keyword>
<dbReference type="InterPro" id="IPR051461">
    <property type="entry name" value="UPF0750_membrane"/>
</dbReference>
<feature type="transmembrane region" description="Helical" evidence="7">
    <location>
        <begin position="129"/>
        <end position="147"/>
    </location>
</feature>
<dbReference type="Pfam" id="PF02588">
    <property type="entry name" value="YitT_membrane"/>
    <property type="match status" value="1"/>
</dbReference>
<feature type="transmembrane region" description="Helical" evidence="7">
    <location>
        <begin position="99"/>
        <end position="117"/>
    </location>
</feature>
<keyword evidence="4 7" id="KW-1133">Transmembrane helix</keyword>
<dbReference type="PANTHER" id="PTHR33545">
    <property type="entry name" value="UPF0750 MEMBRANE PROTEIN YITT-RELATED"/>
    <property type="match status" value="1"/>
</dbReference>
<dbReference type="InterPro" id="IPR015867">
    <property type="entry name" value="N-reg_PII/ATP_PRibTrfase_C"/>
</dbReference>
<evidence type="ECO:0000313" key="10">
    <source>
        <dbReference type="Proteomes" id="UP000031982"/>
    </source>
</evidence>
<dbReference type="Gene3D" id="3.30.70.120">
    <property type="match status" value="1"/>
</dbReference>
<dbReference type="PANTHER" id="PTHR33545:SF3">
    <property type="entry name" value="UPF0750 MEMBRANE PROTEIN YQFU"/>
    <property type="match status" value="1"/>
</dbReference>
<dbReference type="PIRSF" id="PIRSF006483">
    <property type="entry name" value="Membrane_protein_YitT"/>
    <property type="match status" value="1"/>
</dbReference>
<evidence type="ECO:0000313" key="9">
    <source>
        <dbReference type="EMBL" id="KIL79689.1"/>
    </source>
</evidence>
<feature type="transmembrane region" description="Helical" evidence="7">
    <location>
        <begin position="77"/>
        <end position="93"/>
    </location>
</feature>
<keyword evidence="5 7" id="KW-0472">Membrane</keyword>
<feature type="transmembrane region" description="Helical" evidence="7">
    <location>
        <begin position="167"/>
        <end position="190"/>
    </location>
</feature>
<evidence type="ECO:0000256" key="3">
    <source>
        <dbReference type="ARBA" id="ARBA00022692"/>
    </source>
</evidence>
<name>A0ABR5AYD2_BACBA</name>
<proteinExistence type="predicted"/>
<reference evidence="9 10" key="1">
    <citation type="submission" date="2015-01" db="EMBL/GenBank/DDBJ databases">
        <title>Genome Assembly of Bacillus badius MTCC 1458.</title>
        <authorList>
            <person name="Verma A."/>
            <person name="Khatri I."/>
            <person name="Mual P."/>
            <person name="Subramanian S."/>
            <person name="Krishnamurthi S."/>
        </authorList>
    </citation>
    <scope>NUCLEOTIDE SEQUENCE [LARGE SCALE GENOMIC DNA]</scope>
    <source>
        <strain evidence="9 10">MTCC 1458</strain>
    </source>
</reference>
<sequence>MERKEYSKIKRNDGMPKQHKRESKSRSFYRLVMILVGAAFAAAAIELFLVPNNIIDGGIIGISLILSYLFQHPLLNFSTFVVLLNIPFLYFGYKQIGKTFMFSSLFGIICLAFLENSFHRFDPFTNQPILAAIFGGLLLGLGVGLVIRHGGTLDGTEILGILMTKKLPFSVGEFVMFINIFVFGWAAFVLGTENAMYSVMTYYIAFKAIDTVIQGLEETKACIIISDFYEEMSDVILHRLGRGTTKLKGKGGFTDSEKEVIYVVVTRLEITKLKSIINDVDPDAFLTIMNTHETRGGRFKTAIH</sequence>
<feature type="transmembrane region" description="Helical" evidence="7">
    <location>
        <begin position="28"/>
        <end position="48"/>
    </location>
</feature>
<dbReference type="Proteomes" id="UP000031982">
    <property type="component" value="Unassembled WGS sequence"/>
</dbReference>
<dbReference type="Pfam" id="PF10035">
    <property type="entry name" value="DUF2179"/>
    <property type="match status" value="1"/>
</dbReference>
<keyword evidence="10" id="KW-1185">Reference proteome</keyword>
<protein>
    <submittedName>
        <fullName evidence="9">Membrane protein</fullName>
    </submittedName>
</protein>
<evidence type="ECO:0000259" key="8">
    <source>
        <dbReference type="Pfam" id="PF10035"/>
    </source>
</evidence>
<accession>A0ABR5AYD2</accession>
<dbReference type="InterPro" id="IPR003740">
    <property type="entry name" value="YitT"/>
</dbReference>
<dbReference type="CDD" id="cd16380">
    <property type="entry name" value="YitT_C"/>
    <property type="match status" value="1"/>
</dbReference>